<dbReference type="Proteomes" id="UP001239019">
    <property type="component" value="Unassembled WGS sequence"/>
</dbReference>
<accession>A0ABU0W3T7</accession>
<dbReference type="CDD" id="cd02966">
    <property type="entry name" value="TlpA_like_family"/>
    <property type="match status" value="1"/>
</dbReference>
<keyword evidence="4" id="KW-1185">Reference proteome</keyword>
<dbReference type="PANTHER" id="PTHR42852">
    <property type="entry name" value="THIOL:DISULFIDE INTERCHANGE PROTEIN DSBE"/>
    <property type="match status" value="1"/>
</dbReference>
<dbReference type="EMBL" id="JAVDDT010000001">
    <property type="protein sequence ID" value="MDQ2068682.1"/>
    <property type="molecule type" value="Genomic_DNA"/>
</dbReference>
<dbReference type="InterPro" id="IPR013766">
    <property type="entry name" value="Thioredoxin_domain"/>
</dbReference>
<feature type="transmembrane region" description="Helical" evidence="1">
    <location>
        <begin position="105"/>
        <end position="129"/>
    </location>
</feature>
<evidence type="ECO:0000259" key="2">
    <source>
        <dbReference type="PROSITE" id="PS51352"/>
    </source>
</evidence>
<feature type="transmembrane region" description="Helical" evidence="1">
    <location>
        <begin position="81"/>
        <end position="98"/>
    </location>
</feature>
<keyword evidence="1" id="KW-0472">Membrane</keyword>
<dbReference type="InterPro" id="IPR001640">
    <property type="entry name" value="Lgt"/>
</dbReference>
<sequence>MDAVSLGPLVLPLDRLLVLLVAGSLMLSAWLLQRRAPRLNDWVTWSLIAAIVGGRLLHVGMNAGLYLDAPWQALYLWRDGYSLWGAVLGLLAVTTWYLSRRQLALRWVAAAATPALLLAVVGVITLQMIRPQGIELEGQALQRLDSEPVLLTELQGEAKTGVFLWATWCGVCRQMMPDVIEAARREPDSRWLLVNLGESPRTVHDYRQQHEQHGPLPDNLEWLLDPRSRLLDDWQALGVPTTVLFDADGRQQDRFMGQRALSRLLAD</sequence>
<dbReference type="Gene3D" id="3.40.30.10">
    <property type="entry name" value="Glutaredoxin"/>
    <property type="match status" value="1"/>
</dbReference>
<protein>
    <submittedName>
        <fullName evidence="3">TlpA disulfide reductase family protein</fullName>
    </submittedName>
</protein>
<evidence type="ECO:0000256" key="1">
    <source>
        <dbReference type="SAM" id="Phobius"/>
    </source>
</evidence>
<dbReference type="SUPFAM" id="SSF52833">
    <property type="entry name" value="Thioredoxin-like"/>
    <property type="match status" value="1"/>
</dbReference>
<comment type="caution">
    <text evidence="3">The sequence shown here is derived from an EMBL/GenBank/DDBJ whole genome shotgun (WGS) entry which is preliminary data.</text>
</comment>
<dbReference type="Pfam" id="PF00578">
    <property type="entry name" value="AhpC-TSA"/>
    <property type="match status" value="1"/>
</dbReference>
<feature type="domain" description="Thioredoxin" evidence="2">
    <location>
        <begin position="130"/>
        <end position="267"/>
    </location>
</feature>
<evidence type="ECO:0000313" key="3">
    <source>
        <dbReference type="EMBL" id="MDQ2068682.1"/>
    </source>
</evidence>
<keyword evidence="1" id="KW-1133">Transmembrane helix</keyword>
<evidence type="ECO:0000313" key="4">
    <source>
        <dbReference type="Proteomes" id="UP001239019"/>
    </source>
</evidence>
<dbReference type="Pfam" id="PF01790">
    <property type="entry name" value="LGT"/>
    <property type="match status" value="1"/>
</dbReference>
<name>A0ABU0W3T7_9GAMM</name>
<keyword evidence="1" id="KW-0812">Transmembrane</keyword>
<organism evidence="3 4">
    <name type="scientific">Natronospira bacteriovora</name>
    <dbReference type="NCBI Taxonomy" id="3069753"/>
    <lineage>
        <taxon>Bacteria</taxon>
        <taxon>Pseudomonadati</taxon>
        <taxon>Pseudomonadota</taxon>
        <taxon>Gammaproteobacteria</taxon>
        <taxon>Natronospirales</taxon>
        <taxon>Natronospiraceae</taxon>
        <taxon>Natronospira</taxon>
    </lineage>
</organism>
<dbReference type="InterPro" id="IPR000866">
    <property type="entry name" value="AhpC/TSA"/>
</dbReference>
<feature type="transmembrane region" description="Helical" evidence="1">
    <location>
        <begin position="16"/>
        <end position="33"/>
    </location>
</feature>
<dbReference type="InterPro" id="IPR036249">
    <property type="entry name" value="Thioredoxin-like_sf"/>
</dbReference>
<dbReference type="PANTHER" id="PTHR42852:SF13">
    <property type="entry name" value="PROTEIN DIPZ"/>
    <property type="match status" value="1"/>
</dbReference>
<dbReference type="InterPro" id="IPR050553">
    <property type="entry name" value="Thioredoxin_ResA/DsbE_sf"/>
</dbReference>
<gene>
    <name evidence="3" type="ORF">RBH19_02185</name>
</gene>
<dbReference type="PROSITE" id="PS51352">
    <property type="entry name" value="THIOREDOXIN_2"/>
    <property type="match status" value="1"/>
</dbReference>
<proteinExistence type="predicted"/>
<feature type="transmembrane region" description="Helical" evidence="1">
    <location>
        <begin position="42"/>
        <end position="61"/>
    </location>
</feature>
<dbReference type="RefSeq" id="WP_306727163.1">
    <property type="nucleotide sequence ID" value="NZ_JAVDDT010000001.1"/>
</dbReference>
<reference evidence="3 4" key="1">
    <citation type="submission" date="2023-08" db="EMBL/GenBank/DDBJ databases">
        <title>Whole-genome sequencing of halo(alkali)philic microorganisms from hypersaline lakes.</title>
        <authorList>
            <person name="Sorokin D.Y."/>
            <person name="Abbas B."/>
            <person name="Merkel A.Y."/>
        </authorList>
    </citation>
    <scope>NUCLEOTIDE SEQUENCE [LARGE SCALE GENOMIC DNA]</scope>
    <source>
        <strain evidence="3 4">AB-CW4</strain>
    </source>
</reference>